<evidence type="ECO:0000313" key="4">
    <source>
        <dbReference type="Proteomes" id="UP000667802"/>
    </source>
</evidence>
<sequence>MFAKSLLVSFGLGLSLFSCGIAQALPKTSNLVAQVNFNDAQEGDFPAVGHVYKVNFGGDYVFLLNFKSDTELTFTGTVGQFKGYSETVQITPIKIRPQVFMVYWTEADKTEVVHVEDFEKGIVYTNIFTPNQPAVHLKGTLQRVH</sequence>
<reference evidence="4" key="1">
    <citation type="journal article" date="2021" name="Science">
        <title>Hunting the eagle killer: A cyanobacterial neurotoxin causes vacuolar myelinopathy.</title>
        <authorList>
            <person name="Breinlinger S."/>
            <person name="Phillips T.J."/>
            <person name="Haram B.N."/>
            <person name="Mares J."/>
            <person name="Martinez Yerena J.A."/>
            <person name="Hrouzek P."/>
            <person name="Sobotka R."/>
            <person name="Henderson W.M."/>
            <person name="Schmieder P."/>
            <person name="Williams S.M."/>
            <person name="Lauderdale J.D."/>
            <person name="Wilde H.D."/>
            <person name="Gerrin W."/>
            <person name="Kust A."/>
            <person name="Washington J.W."/>
            <person name="Wagner C."/>
            <person name="Geier B."/>
            <person name="Liebeke M."/>
            <person name="Enke H."/>
            <person name="Niedermeyer T.H.J."/>
            <person name="Wilde S.B."/>
        </authorList>
    </citation>
    <scope>NUCLEOTIDE SEQUENCE [LARGE SCALE GENOMIC DNA]</scope>
    <source>
        <strain evidence="4">Thurmond2011</strain>
    </source>
</reference>
<dbReference type="Gene3D" id="2.40.128.20">
    <property type="match status" value="1"/>
</dbReference>
<name>A0AAP5IIH0_9CYAN</name>
<dbReference type="Pfam" id="PF22036">
    <property type="entry name" value="MoaF_like"/>
    <property type="match status" value="1"/>
</dbReference>
<dbReference type="EMBL" id="JAALHA020000035">
    <property type="protein sequence ID" value="MDR9900540.1"/>
    <property type="molecule type" value="Genomic_DNA"/>
</dbReference>
<dbReference type="AlphaFoldDB" id="A0AAP5IIH0"/>
<evidence type="ECO:0000256" key="1">
    <source>
        <dbReference type="SAM" id="SignalP"/>
    </source>
</evidence>
<feature type="domain" description="MoaF-like" evidence="2">
    <location>
        <begin position="48"/>
        <end position="141"/>
    </location>
</feature>
<dbReference type="InterPro" id="IPR053892">
    <property type="entry name" value="MoaF-like"/>
</dbReference>
<keyword evidence="4" id="KW-1185">Reference proteome</keyword>
<accession>A0AAP5IIH0</accession>
<dbReference type="InterPro" id="IPR012674">
    <property type="entry name" value="Calycin"/>
</dbReference>
<protein>
    <recommendedName>
        <fullName evidence="2">MoaF-like domain-containing protein</fullName>
    </recommendedName>
</protein>
<comment type="caution">
    <text evidence="3">The sequence shown here is derived from an EMBL/GenBank/DDBJ whole genome shotgun (WGS) entry which is preliminary data.</text>
</comment>
<dbReference type="Proteomes" id="UP000667802">
    <property type="component" value="Unassembled WGS sequence"/>
</dbReference>
<feature type="signal peptide" evidence="1">
    <location>
        <begin position="1"/>
        <end position="24"/>
    </location>
</feature>
<feature type="chain" id="PRO_5042961011" description="MoaF-like domain-containing protein" evidence="1">
    <location>
        <begin position="25"/>
        <end position="145"/>
    </location>
</feature>
<evidence type="ECO:0000313" key="3">
    <source>
        <dbReference type="EMBL" id="MDR9900540.1"/>
    </source>
</evidence>
<organism evidence="3 4">
    <name type="scientific">Aetokthonos hydrillicola Thurmond2011</name>
    <dbReference type="NCBI Taxonomy" id="2712845"/>
    <lineage>
        <taxon>Bacteria</taxon>
        <taxon>Bacillati</taxon>
        <taxon>Cyanobacteriota</taxon>
        <taxon>Cyanophyceae</taxon>
        <taxon>Nostocales</taxon>
        <taxon>Hapalosiphonaceae</taxon>
        <taxon>Aetokthonos</taxon>
    </lineage>
</organism>
<evidence type="ECO:0000259" key="2">
    <source>
        <dbReference type="Pfam" id="PF22036"/>
    </source>
</evidence>
<gene>
    <name evidence="3" type="ORF">G7B40_039300</name>
</gene>
<dbReference type="PROSITE" id="PS51257">
    <property type="entry name" value="PROKAR_LIPOPROTEIN"/>
    <property type="match status" value="1"/>
</dbReference>
<keyword evidence="1" id="KW-0732">Signal</keyword>
<proteinExistence type="predicted"/>